<protein>
    <submittedName>
        <fullName evidence="2">Uncharacterized protein</fullName>
    </submittedName>
</protein>
<dbReference type="EMBL" id="LCNM01000015">
    <property type="protein sequence ID" value="KKU55894.1"/>
    <property type="molecule type" value="Genomic_DNA"/>
</dbReference>
<name>A0A0G1REZ1_9BACT</name>
<dbReference type="AlphaFoldDB" id="A0A0G1REZ1"/>
<evidence type="ECO:0000313" key="2">
    <source>
        <dbReference type="EMBL" id="KKU55894.1"/>
    </source>
</evidence>
<organism evidence="2 3">
    <name type="scientific">Candidatus Amesbacteria bacterium GW2011_GWA2_47_11</name>
    <dbReference type="NCBI Taxonomy" id="1618357"/>
    <lineage>
        <taxon>Bacteria</taxon>
        <taxon>Candidatus Amesiibacteriota</taxon>
    </lineage>
</organism>
<keyword evidence="1" id="KW-0812">Transmembrane</keyword>
<sequence>MGIYPSYSRKLEYDDYSMATLTEVSVISRKAVKYGAYGAVIIILIPVVVRLGKRIYLALNPPPPPPPTVLYGKLPKLVFPPTDAAATPEYKLETIEGGLPKLPEAGRVYVVGINKSRLLELDRIKEKVRLLGFVNNPEQLDESTYRFFHPTIAAQVTVNIISRGFAYKYDWTAEMAVYSTRAVPVGNTAITEGNSYFEKLGLLTDDLAAGSGKSVYLVATNSAMVPTDNLYEANFVRVDLFRANRDDLKIVTAGGDTSPVNVIISSLTSNKRVVQANYQYSQVLEDSFATYPLKNSEAAWQELIAGGGYVAKRTTPQVTIRKVYMGYYESNDPQQFMQPVIVFEGDYGFLAYVPAVTGEYIQ</sequence>
<evidence type="ECO:0000256" key="1">
    <source>
        <dbReference type="SAM" id="Phobius"/>
    </source>
</evidence>
<accession>A0A0G1REZ1</accession>
<reference evidence="2 3" key="1">
    <citation type="journal article" date="2015" name="Nature">
        <title>rRNA introns, odd ribosomes, and small enigmatic genomes across a large radiation of phyla.</title>
        <authorList>
            <person name="Brown C.T."/>
            <person name="Hug L.A."/>
            <person name="Thomas B.C."/>
            <person name="Sharon I."/>
            <person name="Castelle C.J."/>
            <person name="Singh A."/>
            <person name="Wilkins M.J."/>
            <person name="Williams K.H."/>
            <person name="Banfield J.F."/>
        </authorList>
    </citation>
    <scope>NUCLEOTIDE SEQUENCE [LARGE SCALE GENOMIC DNA]</scope>
</reference>
<proteinExistence type="predicted"/>
<feature type="transmembrane region" description="Helical" evidence="1">
    <location>
        <begin position="34"/>
        <end position="52"/>
    </location>
</feature>
<keyword evidence="1" id="KW-1133">Transmembrane helix</keyword>
<gene>
    <name evidence="2" type="ORF">UX78_C0015G0041</name>
</gene>
<keyword evidence="1" id="KW-0472">Membrane</keyword>
<dbReference type="Proteomes" id="UP000034607">
    <property type="component" value="Unassembled WGS sequence"/>
</dbReference>
<evidence type="ECO:0000313" key="3">
    <source>
        <dbReference type="Proteomes" id="UP000034607"/>
    </source>
</evidence>
<comment type="caution">
    <text evidence="2">The sequence shown here is derived from an EMBL/GenBank/DDBJ whole genome shotgun (WGS) entry which is preliminary data.</text>
</comment>